<sequence>MNIAFLFNSDHPTLGGYYGGPVMDSVLSANILQGESRSMRVSVGDILTFSAVSQSEDRTYAALEKLCRAVYVPVSFDRLKKPQLEETYTTATVYCWLFQNMTQAAAEQLHLKLRIADFYLGCMDVDFSNSLHLQFFRNSLIEKYRLTGKRCAVFYEMGRNEDPDISIKELFEREGFEVEYEDQGARRTIFDNYDSLAHFKRVESFKAFFSTLPNLCDDDASALTHSLEELHPKLFDAFAAAARALERAETEEDCAQAALSGRRLLERTADALFPASELDWNGRKVGSAQYKNRLWAHIDKAISSTNALPSRLSTLGKEADRLIDLFNSGLHAHPTREKVELAFRDLVIWLSAVIDISPSMARDPYKPYGDEMDSFFRSVFTRSEGGI</sequence>
<protein>
    <submittedName>
        <fullName evidence="1">Uncharacterized protein</fullName>
    </submittedName>
</protein>
<accession>A0AAX4FJ33</accession>
<name>A0AAX4FJ33_XANEU</name>
<organism evidence="1 2">
    <name type="scientific">Xanthomonas euvesicatoria</name>
    <dbReference type="NCBI Taxonomy" id="456327"/>
    <lineage>
        <taxon>Bacteria</taxon>
        <taxon>Pseudomonadati</taxon>
        <taxon>Pseudomonadota</taxon>
        <taxon>Gammaproteobacteria</taxon>
        <taxon>Lysobacterales</taxon>
        <taxon>Lysobacteraceae</taxon>
        <taxon>Xanthomonas</taxon>
    </lineage>
</organism>
<reference evidence="1" key="1">
    <citation type="submission" date="2023-10" db="EMBL/GenBank/DDBJ databases">
        <title>Comparative Genomic Analysis of Tomato Bacterial Spot Xanthomonads Reveals A New Lineage of Xanthomonas euvesicatoria.</title>
        <authorList>
            <person name="Huang C.-J."/>
            <person name="Wu T.-L."/>
            <person name="Wu Y.-L."/>
            <person name="Wang R.-S."/>
            <person name="Lin Y.-C."/>
        </authorList>
    </citation>
    <scope>NUCLEOTIDE SEQUENCE</scope>
    <source>
        <strain evidence="1">T0319-01</strain>
    </source>
</reference>
<evidence type="ECO:0000313" key="2">
    <source>
        <dbReference type="Proteomes" id="UP001304429"/>
    </source>
</evidence>
<gene>
    <name evidence="1" type="ORF">R5577_20840</name>
</gene>
<proteinExistence type="predicted"/>
<dbReference type="Proteomes" id="UP001304429">
    <property type="component" value="Chromosome"/>
</dbReference>
<dbReference type="RefSeq" id="WP_109290612.1">
    <property type="nucleotide sequence ID" value="NZ_CP137532.1"/>
</dbReference>
<evidence type="ECO:0000313" key="1">
    <source>
        <dbReference type="EMBL" id="WOP56553.1"/>
    </source>
</evidence>
<dbReference type="AlphaFoldDB" id="A0AAX4FJ33"/>
<dbReference type="EMBL" id="CP137539">
    <property type="protein sequence ID" value="WOP56553.1"/>
    <property type="molecule type" value="Genomic_DNA"/>
</dbReference>